<dbReference type="OrthoDB" id="46495at2759"/>
<dbReference type="SUPFAM" id="SSF53067">
    <property type="entry name" value="Actin-like ATPase domain"/>
    <property type="match status" value="1"/>
</dbReference>
<feature type="compositionally biased region" description="Basic and acidic residues" evidence="13">
    <location>
        <begin position="297"/>
        <end position="328"/>
    </location>
</feature>
<dbReference type="EMBL" id="CAICTM010001636">
    <property type="protein sequence ID" value="CAB9525163.1"/>
    <property type="molecule type" value="Genomic_DNA"/>
</dbReference>
<reference evidence="15" key="1">
    <citation type="submission" date="2020-06" db="EMBL/GenBank/DDBJ databases">
        <authorList>
            <consortium name="Plant Systems Biology data submission"/>
        </authorList>
    </citation>
    <scope>NUCLEOTIDE SEQUENCE</scope>
    <source>
        <strain evidence="15">D6</strain>
    </source>
</reference>
<evidence type="ECO:0000259" key="14">
    <source>
        <dbReference type="Pfam" id="PF21743"/>
    </source>
</evidence>
<organism evidence="15 16">
    <name type="scientific">Seminavis robusta</name>
    <dbReference type="NCBI Taxonomy" id="568900"/>
    <lineage>
        <taxon>Eukaryota</taxon>
        <taxon>Sar</taxon>
        <taxon>Stramenopiles</taxon>
        <taxon>Ochrophyta</taxon>
        <taxon>Bacillariophyta</taxon>
        <taxon>Bacillariophyceae</taxon>
        <taxon>Bacillariophycidae</taxon>
        <taxon>Naviculales</taxon>
        <taxon>Naviculaceae</taxon>
        <taxon>Seminavis</taxon>
    </lineage>
</organism>
<feature type="compositionally biased region" description="Basic and acidic residues" evidence="13">
    <location>
        <begin position="511"/>
        <end position="522"/>
    </location>
</feature>
<keyword evidence="6" id="KW-0547">Nucleotide-binding</keyword>
<evidence type="ECO:0000256" key="5">
    <source>
        <dbReference type="ARBA" id="ARBA00022679"/>
    </source>
</evidence>
<dbReference type="GO" id="GO:0004594">
    <property type="term" value="F:pantothenate kinase activity"/>
    <property type="evidence" value="ECO:0007669"/>
    <property type="project" value="InterPro"/>
</dbReference>
<feature type="region of interest" description="Disordered" evidence="13">
    <location>
        <begin position="511"/>
        <end position="550"/>
    </location>
</feature>
<dbReference type="InterPro" id="IPR043129">
    <property type="entry name" value="ATPase_NBD"/>
</dbReference>
<dbReference type="InterPro" id="IPR047365">
    <property type="entry name" value="Tudor_AtPTM-like"/>
</dbReference>
<comment type="subunit">
    <text evidence="3">Homodimer.</text>
</comment>
<feature type="compositionally biased region" description="Low complexity" evidence="13">
    <location>
        <begin position="654"/>
        <end position="663"/>
    </location>
</feature>
<feature type="region of interest" description="Disordered" evidence="13">
    <location>
        <begin position="626"/>
        <end position="701"/>
    </location>
</feature>
<dbReference type="GO" id="GO:0005737">
    <property type="term" value="C:cytoplasm"/>
    <property type="evidence" value="ECO:0007669"/>
    <property type="project" value="UniProtKB-SubCell"/>
</dbReference>
<evidence type="ECO:0000256" key="2">
    <source>
        <dbReference type="ARBA" id="ARBA00004496"/>
    </source>
</evidence>
<keyword evidence="4" id="KW-0963">Cytoplasm</keyword>
<evidence type="ECO:0000256" key="3">
    <source>
        <dbReference type="ARBA" id="ARBA00011738"/>
    </source>
</evidence>
<evidence type="ECO:0000256" key="1">
    <source>
        <dbReference type="ARBA" id="ARBA00001958"/>
    </source>
</evidence>
<dbReference type="NCBIfam" id="TIGR00671">
    <property type="entry name" value="baf"/>
    <property type="match status" value="1"/>
</dbReference>
<sequence length="701" mass="76006">MATVNNVAVSEHRDLAKITDAVWPNACPSKHEDQVLSIVCGNTHLQWALHLGINGHFLPQLFWRTPALNSDEIAAGDPCSVLERYLPGGGHELVFGSQTAASDKAQAAKASSARRVPLLSVYVVSTNPDNEAGCEFLFRDIPCRMYRLQSSDFFSKEQGAYEGMGIDRLANIKAASKFYPYPLMVIDGGTAMTYTGADAKGNIVGGGIYPGFAASFRALHDYTGALPFIAQEEMNKMIGEAIASTDPLPLFANDTKSAMITTGIKAMAEVCWGAVAEFRKMVLQDKENAPKGTTTNEKSKDAMEVEGENGKDKDDDNKQTTEEKESEKDSDNLLFTICLTGGDGDVIARLLETDHNGILSSYVPVDARKGVELAKHKHLSHYGIGQVIDEKTTAGQALKSDDDKIREEIVGQRVAKKFKIRSEDKIFRGSIAAVADADTLDKDWFYVRYDDGDTEHLTITGLYDGLVLYKEVGEDNQEELTEAVAEKNKKKVEQASDTAKLLVQTSEEVKKYAETPAEERNKTNSARKRNAAPSKSAPPTKVAKAKTTAKKQNPISHVGLRIAKYFGDEVYFGTIKKYIQPTGKKDEDLWHIVYDDDDQEDYDAKDLRKAIALYKSNKGLDKVSRVTGVAEHGAEGDEQSPAAEDAMETEPAADDTAAAPGEATADDESKPAEEAPPAGESAAEAPAPAPEATAAEASTGD</sequence>
<name>A0A9N8HWE4_9STRA</name>
<keyword evidence="16" id="KW-1185">Reference proteome</keyword>
<evidence type="ECO:0000256" key="8">
    <source>
        <dbReference type="ARBA" id="ARBA00022840"/>
    </source>
</evidence>
<dbReference type="PANTHER" id="PTHR34265:SF1">
    <property type="entry name" value="TYPE III PANTOTHENATE KINASE"/>
    <property type="match status" value="1"/>
</dbReference>
<dbReference type="GO" id="GO:0005524">
    <property type="term" value="F:ATP binding"/>
    <property type="evidence" value="ECO:0007669"/>
    <property type="project" value="UniProtKB-KW"/>
</dbReference>
<comment type="similarity">
    <text evidence="11">Belongs to the type III pantothenate kinase family.</text>
</comment>
<dbReference type="Pfam" id="PF03309">
    <property type="entry name" value="Pan_kinase"/>
    <property type="match status" value="1"/>
</dbReference>
<evidence type="ECO:0000313" key="16">
    <source>
        <dbReference type="Proteomes" id="UP001153069"/>
    </source>
</evidence>
<proteinExistence type="inferred from homology"/>
<keyword evidence="7 15" id="KW-0418">Kinase</keyword>
<keyword evidence="9" id="KW-0630">Potassium</keyword>
<comment type="cofactor">
    <cofactor evidence="1">
        <name>K(+)</name>
        <dbReference type="ChEBI" id="CHEBI:29103"/>
    </cofactor>
</comment>
<gene>
    <name evidence="15" type="ORF">SEMRO_1638_G287770.1</name>
</gene>
<evidence type="ECO:0000256" key="12">
    <source>
        <dbReference type="ARBA" id="ARBA00040883"/>
    </source>
</evidence>
<evidence type="ECO:0000256" key="11">
    <source>
        <dbReference type="ARBA" id="ARBA00038036"/>
    </source>
</evidence>
<feature type="compositionally biased region" description="Low complexity" evidence="13">
    <location>
        <begin position="531"/>
        <end position="542"/>
    </location>
</feature>
<evidence type="ECO:0000256" key="4">
    <source>
        <dbReference type="ARBA" id="ARBA00022490"/>
    </source>
</evidence>
<protein>
    <recommendedName>
        <fullName evidence="12">Type III pantothenate kinase</fullName>
    </recommendedName>
</protein>
<evidence type="ECO:0000256" key="13">
    <source>
        <dbReference type="SAM" id="MobiDB-lite"/>
    </source>
</evidence>
<dbReference type="Gene3D" id="3.30.420.40">
    <property type="match status" value="1"/>
</dbReference>
<comment type="subcellular location">
    <subcellularLocation>
        <location evidence="2">Cytoplasm</location>
    </subcellularLocation>
</comment>
<keyword evidence="8" id="KW-0067">ATP-binding</keyword>
<feature type="compositionally biased region" description="Low complexity" evidence="13">
    <location>
        <begin position="675"/>
        <end position="701"/>
    </location>
</feature>
<dbReference type="PANTHER" id="PTHR34265">
    <property type="entry name" value="TYPE III PANTOTHENATE KINASE"/>
    <property type="match status" value="1"/>
</dbReference>
<dbReference type="Proteomes" id="UP001153069">
    <property type="component" value="Unassembled WGS sequence"/>
</dbReference>
<evidence type="ECO:0000256" key="10">
    <source>
        <dbReference type="ARBA" id="ARBA00022993"/>
    </source>
</evidence>
<evidence type="ECO:0000256" key="6">
    <source>
        <dbReference type="ARBA" id="ARBA00022741"/>
    </source>
</evidence>
<feature type="domain" description="PTM/DIR17-like Tudor" evidence="14">
    <location>
        <begin position="559"/>
        <end position="609"/>
    </location>
</feature>
<evidence type="ECO:0000256" key="9">
    <source>
        <dbReference type="ARBA" id="ARBA00022958"/>
    </source>
</evidence>
<evidence type="ECO:0000313" key="15">
    <source>
        <dbReference type="EMBL" id="CAB9525163.1"/>
    </source>
</evidence>
<keyword evidence="10" id="KW-0173">Coenzyme A biosynthesis</keyword>
<dbReference type="Pfam" id="PF21743">
    <property type="entry name" value="PTM_DIR17_Tudor"/>
    <property type="match status" value="1"/>
</dbReference>
<accession>A0A9N8HWE4</accession>
<evidence type="ECO:0000256" key="7">
    <source>
        <dbReference type="ARBA" id="ARBA00022777"/>
    </source>
</evidence>
<feature type="region of interest" description="Disordered" evidence="13">
    <location>
        <begin position="287"/>
        <end position="328"/>
    </location>
</feature>
<keyword evidence="5" id="KW-0808">Transferase</keyword>
<comment type="caution">
    <text evidence="15">The sequence shown here is derived from an EMBL/GenBank/DDBJ whole genome shotgun (WGS) entry which is preliminary data.</text>
</comment>
<dbReference type="AlphaFoldDB" id="A0A9N8HWE4"/>
<dbReference type="GO" id="GO:0015937">
    <property type="term" value="P:coenzyme A biosynthetic process"/>
    <property type="evidence" value="ECO:0007669"/>
    <property type="project" value="UniProtKB-KW"/>
</dbReference>
<dbReference type="InterPro" id="IPR004619">
    <property type="entry name" value="Type_III_PanK"/>
</dbReference>
<dbReference type="HAMAP" id="MF_01274">
    <property type="entry name" value="Pantothen_kinase_3"/>
    <property type="match status" value="1"/>
</dbReference>